<dbReference type="SUPFAM" id="SSF63380">
    <property type="entry name" value="Riboflavin synthase domain-like"/>
    <property type="match status" value="1"/>
</dbReference>
<keyword evidence="8 13" id="KW-1133">Transmembrane helix</keyword>
<dbReference type="InterPro" id="IPR013130">
    <property type="entry name" value="Fe3_Rdtase_TM_dom"/>
</dbReference>
<dbReference type="AlphaFoldDB" id="A0A3N9TE25"/>
<keyword evidence="12 13" id="KW-0472">Membrane</keyword>
<keyword evidence="10" id="KW-0408">Iron</keyword>
<dbReference type="PROSITE" id="PS51384">
    <property type="entry name" value="FAD_FR"/>
    <property type="match status" value="1"/>
</dbReference>
<dbReference type="Gene3D" id="3.40.50.80">
    <property type="entry name" value="Nucleotide-binding domain of ferredoxin-NADP reductase (FNR) module"/>
    <property type="match status" value="1"/>
</dbReference>
<dbReference type="GO" id="GO:0050660">
    <property type="term" value="F:flavin adenine dinucleotide binding"/>
    <property type="evidence" value="ECO:0007669"/>
    <property type="project" value="TreeGrafter"/>
</dbReference>
<dbReference type="InterPro" id="IPR039261">
    <property type="entry name" value="FNR_nucleotide-bd"/>
</dbReference>
<evidence type="ECO:0000256" key="9">
    <source>
        <dbReference type="ARBA" id="ARBA00023002"/>
    </source>
</evidence>
<evidence type="ECO:0000256" key="10">
    <source>
        <dbReference type="ARBA" id="ARBA00023004"/>
    </source>
</evidence>
<keyword evidence="5" id="KW-0001">2Fe-2S</keyword>
<dbReference type="GO" id="GO:0016491">
    <property type="term" value="F:oxidoreductase activity"/>
    <property type="evidence" value="ECO:0007669"/>
    <property type="project" value="UniProtKB-KW"/>
</dbReference>
<evidence type="ECO:0000256" key="11">
    <source>
        <dbReference type="ARBA" id="ARBA00023014"/>
    </source>
</evidence>
<dbReference type="OrthoDB" id="9796486at2"/>
<dbReference type="GO" id="GO:0046872">
    <property type="term" value="F:metal ion binding"/>
    <property type="evidence" value="ECO:0007669"/>
    <property type="project" value="UniProtKB-KW"/>
</dbReference>
<protein>
    <submittedName>
        <fullName evidence="15">Iron reductase</fullName>
    </submittedName>
</protein>
<dbReference type="Gene3D" id="2.40.30.10">
    <property type="entry name" value="Translation factors"/>
    <property type="match status" value="1"/>
</dbReference>
<feature type="transmembrane region" description="Helical" evidence="13">
    <location>
        <begin position="154"/>
        <end position="174"/>
    </location>
</feature>
<feature type="transmembrane region" description="Helical" evidence="13">
    <location>
        <begin position="76"/>
        <end position="97"/>
    </location>
</feature>
<evidence type="ECO:0000313" key="16">
    <source>
        <dbReference type="Proteomes" id="UP000281112"/>
    </source>
</evidence>
<evidence type="ECO:0000256" key="13">
    <source>
        <dbReference type="SAM" id="Phobius"/>
    </source>
</evidence>
<keyword evidence="3" id="KW-0285">Flavoprotein</keyword>
<feature type="transmembrane region" description="Helical" evidence="13">
    <location>
        <begin position="186"/>
        <end position="204"/>
    </location>
</feature>
<dbReference type="Proteomes" id="UP000281112">
    <property type="component" value="Unassembled WGS sequence"/>
</dbReference>
<evidence type="ECO:0000256" key="1">
    <source>
        <dbReference type="ARBA" id="ARBA00001974"/>
    </source>
</evidence>
<keyword evidence="4 13" id="KW-0812">Transmembrane</keyword>
<evidence type="ECO:0000256" key="4">
    <source>
        <dbReference type="ARBA" id="ARBA00022692"/>
    </source>
</evidence>
<dbReference type="GO" id="GO:0016020">
    <property type="term" value="C:membrane"/>
    <property type="evidence" value="ECO:0007669"/>
    <property type="project" value="UniProtKB-SubCell"/>
</dbReference>
<keyword evidence="9" id="KW-0560">Oxidoreductase</keyword>
<evidence type="ECO:0000256" key="7">
    <source>
        <dbReference type="ARBA" id="ARBA00022827"/>
    </source>
</evidence>
<organism evidence="15 16">
    <name type="scientific">Vibrio viridaestus</name>
    <dbReference type="NCBI Taxonomy" id="2487322"/>
    <lineage>
        <taxon>Bacteria</taxon>
        <taxon>Pseudomonadati</taxon>
        <taxon>Pseudomonadota</taxon>
        <taxon>Gammaproteobacteria</taxon>
        <taxon>Vibrionales</taxon>
        <taxon>Vibrionaceae</taxon>
        <taxon>Vibrio</taxon>
    </lineage>
</organism>
<evidence type="ECO:0000313" key="15">
    <source>
        <dbReference type="EMBL" id="RQW62084.1"/>
    </source>
</evidence>
<dbReference type="InterPro" id="IPR013112">
    <property type="entry name" value="FAD-bd_8"/>
</dbReference>
<feature type="transmembrane region" description="Helical" evidence="13">
    <location>
        <begin position="130"/>
        <end position="147"/>
    </location>
</feature>
<feature type="transmembrane region" description="Helical" evidence="13">
    <location>
        <begin position="35"/>
        <end position="55"/>
    </location>
</feature>
<dbReference type="InterPro" id="IPR050415">
    <property type="entry name" value="MRET"/>
</dbReference>
<feature type="domain" description="FAD-binding FR-type" evidence="14">
    <location>
        <begin position="209"/>
        <end position="311"/>
    </location>
</feature>
<keyword evidence="6" id="KW-0479">Metal-binding</keyword>
<dbReference type="InterPro" id="IPR017927">
    <property type="entry name" value="FAD-bd_FR_type"/>
</dbReference>
<name>A0A3N9TE25_9VIBR</name>
<evidence type="ECO:0000256" key="6">
    <source>
        <dbReference type="ARBA" id="ARBA00022723"/>
    </source>
</evidence>
<evidence type="ECO:0000259" key="14">
    <source>
        <dbReference type="PROSITE" id="PS51384"/>
    </source>
</evidence>
<evidence type="ECO:0000256" key="3">
    <source>
        <dbReference type="ARBA" id="ARBA00022630"/>
    </source>
</evidence>
<dbReference type="Pfam" id="PF01794">
    <property type="entry name" value="Ferric_reduct"/>
    <property type="match status" value="1"/>
</dbReference>
<accession>A0A3N9TE25</accession>
<dbReference type="PANTHER" id="PTHR47354:SF8">
    <property type="entry name" value="1,2-PHENYLACETYL-COA EPOXIDASE, SUBUNIT E"/>
    <property type="match status" value="1"/>
</dbReference>
<keyword evidence="7" id="KW-0274">FAD</keyword>
<evidence type="ECO:0000256" key="8">
    <source>
        <dbReference type="ARBA" id="ARBA00022989"/>
    </source>
</evidence>
<sequence length="439" mass="49312">MKYIIIISLVLWFPTVILNYSDDASFFFWRHHLTILTGLIGFACMTISVVLALRLKWVEDKLNGLDKGYSLHKQMGIGALVFLVLHWVIIESAKWLISAGLLERPHRGGGARHAIEGINWTHLAKIVGEYTFYVFVIFAAISLIQLISYKKFKFTHNLAGAIFIAGAFHSVIIMDLNWPSVALDTTIILMSIVGVIGSVISLTGKIGRNNKVQGVISSHQIIQVAPSQPKVLHIKIKLEKEITYREGQFAYIDFLDGESPHPFSVLNYDKPTHTIEFAIKELGDYTTSLMNTINDRMCVTVEGGYGRFSIPQQRKQIWVGAGIGIIPFIAWLHGLSKITSASSKNSIDFYYCRRSQKESYFLQQIIELTAKSPNIRLHVITEEDGERLLANQIASNTTICNDTAVSFCGPIKFAEQLARDLTSMGLPEGQFHSEKFIMR</sequence>
<gene>
    <name evidence="15" type="ORF">EES38_15305</name>
</gene>
<keyword evidence="11" id="KW-0411">Iron-sulfur</keyword>
<dbReference type="GO" id="GO:0051537">
    <property type="term" value="F:2 iron, 2 sulfur cluster binding"/>
    <property type="evidence" value="ECO:0007669"/>
    <property type="project" value="UniProtKB-KW"/>
</dbReference>
<dbReference type="RefSeq" id="WP_124938079.1">
    <property type="nucleotide sequence ID" value="NZ_RJVQ01000007.1"/>
</dbReference>
<dbReference type="EMBL" id="RJVQ01000007">
    <property type="protein sequence ID" value="RQW62084.1"/>
    <property type="molecule type" value="Genomic_DNA"/>
</dbReference>
<dbReference type="SUPFAM" id="SSF52343">
    <property type="entry name" value="Ferredoxin reductase-like, C-terminal NADP-linked domain"/>
    <property type="match status" value="1"/>
</dbReference>
<comment type="caution">
    <text evidence="15">The sequence shown here is derived from an EMBL/GenBank/DDBJ whole genome shotgun (WGS) entry which is preliminary data.</text>
</comment>
<evidence type="ECO:0000256" key="12">
    <source>
        <dbReference type="ARBA" id="ARBA00023136"/>
    </source>
</evidence>
<dbReference type="PANTHER" id="PTHR47354">
    <property type="entry name" value="NADH OXIDOREDUCTASE HCR"/>
    <property type="match status" value="1"/>
</dbReference>
<reference evidence="15 16" key="1">
    <citation type="submission" date="2018-11" db="EMBL/GenBank/DDBJ databases">
        <title>Vibrio LJC006 sp. nov., isolated from seawater during the bloom of the enteromorpha.</title>
        <authorList>
            <person name="Liang J."/>
        </authorList>
    </citation>
    <scope>NUCLEOTIDE SEQUENCE [LARGE SCALE GENOMIC DNA]</scope>
    <source>
        <strain evidence="15 16">LJC006</strain>
    </source>
</reference>
<proteinExistence type="predicted"/>
<evidence type="ECO:0000256" key="5">
    <source>
        <dbReference type="ARBA" id="ARBA00022714"/>
    </source>
</evidence>
<comment type="cofactor">
    <cofactor evidence="1">
        <name>FAD</name>
        <dbReference type="ChEBI" id="CHEBI:57692"/>
    </cofactor>
</comment>
<evidence type="ECO:0000256" key="2">
    <source>
        <dbReference type="ARBA" id="ARBA00004141"/>
    </source>
</evidence>
<dbReference type="InterPro" id="IPR017938">
    <property type="entry name" value="Riboflavin_synthase-like_b-brl"/>
</dbReference>
<feature type="transmembrane region" description="Helical" evidence="13">
    <location>
        <begin position="317"/>
        <end position="335"/>
    </location>
</feature>
<dbReference type="CDD" id="cd06198">
    <property type="entry name" value="FNR_like_3"/>
    <property type="match status" value="1"/>
</dbReference>
<comment type="subcellular location">
    <subcellularLocation>
        <location evidence="2">Membrane</location>
        <topology evidence="2">Multi-pass membrane protein</topology>
    </subcellularLocation>
</comment>
<keyword evidence="16" id="KW-1185">Reference proteome</keyword>
<dbReference type="Pfam" id="PF08022">
    <property type="entry name" value="FAD_binding_8"/>
    <property type="match status" value="1"/>
</dbReference>